<dbReference type="InterPro" id="IPR044300">
    <property type="entry name" value="STOP1/2"/>
</dbReference>
<keyword evidence="3" id="KW-0677">Repeat</keyword>
<dbReference type="Proteomes" id="UP001222027">
    <property type="component" value="Unassembled WGS sequence"/>
</dbReference>
<dbReference type="PANTHER" id="PTHR46352:SF1">
    <property type="entry name" value="PROTEIN SENSITIVE TO PROTON RHIZOTOXICITY 1"/>
    <property type="match status" value="1"/>
</dbReference>
<dbReference type="PANTHER" id="PTHR46352">
    <property type="entry name" value="PROTEIN SENSITIVE TO PROTON RHIZOTOXICITY 1"/>
    <property type="match status" value="1"/>
</dbReference>
<keyword evidence="13" id="KW-1185">Reference proteome</keyword>
<dbReference type="GO" id="GO:0010447">
    <property type="term" value="P:response to acidic pH"/>
    <property type="evidence" value="ECO:0007669"/>
    <property type="project" value="InterPro"/>
</dbReference>
<dbReference type="Pfam" id="PF23115">
    <property type="entry name" value="zf-C2H2_STOP2_3rd"/>
    <property type="match status" value="1"/>
</dbReference>
<feature type="compositionally biased region" description="Basic and acidic residues" evidence="10">
    <location>
        <begin position="49"/>
        <end position="65"/>
    </location>
</feature>
<evidence type="ECO:0000256" key="1">
    <source>
        <dbReference type="ARBA" id="ARBA00004123"/>
    </source>
</evidence>
<keyword evidence="4 9" id="KW-0863">Zinc-finger</keyword>
<name>A0AAV8PC54_ENSVE</name>
<protein>
    <recommendedName>
        <fullName evidence="11">C2H2-type domain-containing protein</fullName>
    </recommendedName>
</protein>
<organism evidence="12 13">
    <name type="scientific">Ensete ventricosum</name>
    <name type="common">Abyssinian banana</name>
    <name type="synonym">Musa ensete</name>
    <dbReference type="NCBI Taxonomy" id="4639"/>
    <lineage>
        <taxon>Eukaryota</taxon>
        <taxon>Viridiplantae</taxon>
        <taxon>Streptophyta</taxon>
        <taxon>Embryophyta</taxon>
        <taxon>Tracheophyta</taxon>
        <taxon>Spermatophyta</taxon>
        <taxon>Magnoliopsida</taxon>
        <taxon>Liliopsida</taxon>
        <taxon>Zingiberales</taxon>
        <taxon>Musaceae</taxon>
        <taxon>Ensete</taxon>
    </lineage>
</organism>
<reference evidence="12 13" key="1">
    <citation type="submission" date="2022-12" db="EMBL/GenBank/DDBJ databases">
        <title>Chromosome-scale assembly of the Ensete ventricosum genome.</title>
        <authorList>
            <person name="Dussert Y."/>
            <person name="Stocks J."/>
            <person name="Wendawek A."/>
            <person name="Woldeyes F."/>
            <person name="Nichols R.A."/>
            <person name="Borrell J.S."/>
        </authorList>
    </citation>
    <scope>NUCLEOTIDE SEQUENCE [LARGE SCALE GENOMIC DNA]</scope>
    <source>
        <strain evidence="13">cv. Maze</strain>
        <tissue evidence="12">Seeds</tissue>
    </source>
</reference>
<dbReference type="GO" id="GO:0008270">
    <property type="term" value="F:zinc ion binding"/>
    <property type="evidence" value="ECO:0007669"/>
    <property type="project" value="UniProtKB-KW"/>
</dbReference>
<dbReference type="SUPFAM" id="SSF57667">
    <property type="entry name" value="beta-beta-alpha zinc fingers"/>
    <property type="match status" value="1"/>
</dbReference>
<dbReference type="EMBL" id="JAQQAF010000006">
    <property type="protein sequence ID" value="KAJ8479091.1"/>
    <property type="molecule type" value="Genomic_DNA"/>
</dbReference>
<dbReference type="Pfam" id="PF23118">
    <property type="entry name" value="zf-C2H2_STOP2_C"/>
    <property type="match status" value="1"/>
</dbReference>
<dbReference type="AlphaFoldDB" id="A0AAV8PC54"/>
<gene>
    <name evidence="12" type="ORF">OPV22_022818</name>
</gene>
<sequence length="586" mass="65221">MDFLDDELAFRDEDGGFLPVARKTGFLGASPDKDCFFLVSGMDFLDDEPAFRDEQVKPQRGDRLRGKGGGGSGSQILERPKALNRRLDGLSIGTFIGGSVECLLDLAVPTRRIPNLTLEVAMDPKQIPTFEACSSMSSQCRNLNQNQRVTEFDAGETERSLPKFSSHLDNSFHQSNQAQQVAMNWDPRAVLNSLDILGHKIHQIQDVVRSTLSNERQLSMQPNEFAAQQQLINTDLTCIIIEIISTAGTLLPLIKNALSSGINSPGQIGGIANSASDLDIVDMLRQNDSLLSEGAKDSEYEELIKGLSDWDDEGLKPISTEDDVKDNEDGVSGENLPLGSYEVLQLEKEEILAPHTHFCAICGKGFKRDANLRMHMRGHGDEYKSPSALAKPRKEESSEPVHIKRYSCPFIGCKRNKEHKNFQPLKTILCVKNHYKRSHCDKSYTCRRCNSKKFSVMADLKTHEKHCGSNKWLCSCGTTFSRKDKLFGHIALFQGHTPALSMDEVKSQGMLDQLQSDEVMAKKEDMDYIISGNVNEDTNFSLLKGADDDLGYFSSMNFDSFTFGGIDGLQQPSSFDTSESLFSFHK</sequence>
<evidence type="ECO:0000256" key="2">
    <source>
        <dbReference type="ARBA" id="ARBA00022723"/>
    </source>
</evidence>
<dbReference type="InterPro" id="IPR058196">
    <property type="entry name" value="zf-C2H2_STOP1/2_C"/>
</dbReference>
<evidence type="ECO:0000259" key="11">
    <source>
        <dbReference type="PROSITE" id="PS50157"/>
    </source>
</evidence>
<evidence type="ECO:0000256" key="3">
    <source>
        <dbReference type="ARBA" id="ARBA00022737"/>
    </source>
</evidence>
<evidence type="ECO:0000256" key="4">
    <source>
        <dbReference type="ARBA" id="ARBA00022771"/>
    </source>
</evidence>
<feature type="domain" description="C2H2-type" evidence="11">
    <location>
        <begin position="357"/>
        <end position="384"/>
    </location>
</feature>
<evidence type="ECO:0000313" key="13">
    <source>
        <dbReference type="Proteomes" id="UP001222027"/>
    </source>
</evidence>
<dbReference type="GO" id="GO:0010044">
    <property type="term" value="P:response to aluminum ion"/>
    <property type="evidence" value="ECO:0007669"/>
    <property type="project" value="InterPro"/>
</dbReference>
<keyword evidence="7" id="KW-0804">Transcription</keyword>
<evidence type="ECO:0000256" key="5">
    <source>
        <dbReference type="ARBA" id="ARBA00022833"/>
    </source>
</evidence>
<keyword evidence="8" id="KW-0539">Nucleus</keyword>
<feature type="region of interest" description="Disordered" evidence="10">
    <location>
        <begin position="49"/>
        <end position="78"/>
    </location>
</feature>
<comment type="caution">
    <text evidence="12">The sequence shown here is derived from an EMBL/GenBank/DDBJ whole genome shotgun (WGS) entry which is preliminary data.</text>
</comment>
<evidence type="ECO:0000256" key="8">
    <source>
        <dbReference type="ARBA" id="ARBA00023242"/>
    </source>
</evidence>
<evidence type="ECO:0000256" key="6">
    <source>
        <dbReference type="ARBA" id="ARBA00023015"/>
    </source>
</evidence>
<keyword evidence="2" id="KW-0479">Metal-binding</keyword>
<evidence type="ECO:0000256" key="7">
    <source>
        <dbReference type="ARBA" id="ARBA00023163"/>
    </source>
</evidence>
<dbReference type="InterPro" id="IPR059161">
    <property type="entry name" value="Znf-C2H2_STOP1/2_3rd"/>
</dbReference>
<dbReference type="PROSITE" id="PS50157">
    <property type="entry name" value="ZINC_FINGER_C2H2_2"/>
    <property type="match status" value="1"/>
</dbReference>
<evidence type="ECO:0000256" key="10">
    <source>
        <dbReference type="SAM" id="MobiDB-lite"/>
    </source>
</evidence>
<comment type="subcellular location">
    <subcellularLocation>
        <location evidence="1">Nucleus</location>
    </subcellularLocation>
</comment>
<dbReference type="InterPro" id="IPR036236">
    <property type="entry name" value="Znf_C2H2_sf"/>
</dbReference>
<evidence type="ECO:0000313" key="12">
    <source>
        <dbReference type="EMBL" id="KAJ8479091.1"/>
    </source>
</evidence>
<accession>A0AAV8PC54</accession>
<evidence type="ECO:0000256" key="9">
    <source>
        <dbReference type="PROSITE-ProRule" id="PRU00042"/>
    </source>
</evidence>
<keyword evidence="6" id="KW-0805">Transcription regulation</keyword>
<dbReference type="InterPro" id="IPR013087">
    <property type="entry name" value="Znf_C2H2_type"/>
</dbReference>
<keyword evidence="5" id="KW-0862">Zinc</keyword>
<dbReference type="Gene3D" id="3.30.160.60">
    <property type="entry name" value="Classic Zinc Finger"/>
    <property type="match status" value="1"/>
</dbReference>
<proteinExistence type="predicted"/>
<dbReference type="PROSITE" id="PS00028">
    <property type="entry name" value="ZINC_FINGER_C2H2_1"/>
    <property type="match status" value="1"/>
</dbReference>
<dbReference type="SMART" id="SM00355">
    <property type="entry name" value="ZnF_C2H2"/>
    <property type="match status" value="3"/>
</dbReference>